<dbReference type="EMBL" id="OV170230">
    <property type="protein sequence ID" value="CAH0715547.1"/>
    <property type="molecule type" value="Genomic_DNA"/>
</dbReference>
<evidence type="ECO:0008006" key="3">
    <source>
        <dbReference type="Google" id="ProtNLM"/>
    </source>
</evidence>
<name>A0A8J9UKX9_9NEOP</name>
<feature type="non-terminal residue" evidence="1">
    <location>
        <position position="67"/>
    </location>
</feature>
<sequence>MKLREYFYRNACVTDLRVIDVLVIKGYINLKEITHQWQQKGHIMAHWHPTYEPKRCDFIGKFLANEE</sequence>
<accession>A0A8J9UKX9</accession>
<evidence type="ECO:0000313" key="2">
    <source>
        <dbReference type="Proteomes" id="UP000838878"/>
    </source>
</evidence>
<keyword evidence="2" id="KW-1185">Reference proteome</keyword>
<reference evidence="1" key="1">
    <citation type="submission" date="2021-12" db="EMBL/GenBank/DDBJ databases">
        <authorList>
            <person name="Martin H S."/>
        </authorList>
    </citation>
    <scope>NUCLEOTIDE SEQUENCE</scope>
</reference>
<dbReference type="OrthoDB" id="14535at2759"/>
<gene>
    <name evidence="1" type="ORF">BINO364_LOCUS2458</name>
</gene>
<proteinExistence type="predicted"/>
<dbReference type="Proteomes" id="UP000838878">
    <property type="component" value="Chromosome 10"/>
</dbReference>
<evidence type="ECO:0000313" key="1">
    <source>
        <dbReference type="EMBL" id="CAH0715547.1"/>
    </source>
</evidence>
<organism evidence="1 2">
    <name type="scientific">Brenthis ino</name>
    <name type="common">lesser marbled fritillary</name>
    <dbReference type="NCBI Taxonomy" id="405034"/>
    <lineage>
        <taxon>Eukaryota</taxon>
        <taxon>Metazoa</taxon>
        <taxon>Ecdysozoa</taxon>
        <taxon>Arthropoda</taxon>
        <taxon>Hexapoda</taxon>
        <taxon>Insecta</taxon>
        <taxon>Pterygota</taxon>
        <taxon>Neoptera</taxon>
        <taxon>Endopterygota</taxon>
        <taxon>Lepidoptera</taxon>
        <taxon>Glossata</taxon>
        <taxon>Ditrysia</taxon>
        <taxon>Papilionoidea</taxon>
        <taxon>Nymphalidae</taxon>
        <taxon>Heliconiinae</taxon>
        <taxon>Argynnini</taxon>
        <taxon>Brenthis</taxon>
    </lineage>
</organism>
<protein>
    <recommendedName>
        <fullName evidence="3">NADH dehydrogenase [ubiquinone] 1 alpha subcomplex subunit 6</fullName>
    </recommendedName>
</protein>
<dbReference type="AlphaFoldDB" id="A0A8J9UKX9"/>